<reference evidence="2 3" key="1">
    <citation type="submission" date="2015-09" db="EMBL/GenBank/DDBJ databases">
        <title>Genome sequencing project for genomic taxonomy and phylogenomics of Bacillus-like bacteria.</title>
        <authorList>
            <person name="Liu B."/>
            <person name="Wang J."/>
            <person name="Zhu Y."/>
            <person name="Liu G."/>
            <person name="Chen Q."/>
            <person name="Chen Z."/>
            <person name="Lan J."/>
            <person name="Che J."/>
            <person name="Ge C."/>
            <person name="Shi H."/>
            <person name="Pan Z."/>
            <person name="Liu X."/>
        </authorList>
    </citation>
    <scope>NUCLEOTIDE SEQUENCE [LARGE SCALE GENOMIC DNA]</scope>
    <source>
        <strain evidence="2 3">LMG 18435</strain>
    </source>
</reference>
<dbReference type="InterPro" id="IPR007863">
    <property type="entry name" value="Peptidase_M16_C"/>
</dbReference>
<dbReference type="STRING" id="157838.AN964_14415"/>
<dbReference type="SUPFAM" id="SSF63411">
    <property type="entry name" value="LuxS/MPP-like metallohydrolase"/>
    <property type="match status" value="2"/>
</dbReference>
<dbReference type="Gene3D" id="3.30.830.10">
    <property type="entry name" value="Metalloenzyme, LuxS/M16 peptidase-like"/>
    <property type="match status" value="2"/>
</dbReference>
<dbReference type="Pfam" id="PF05193">
    <property type="entry name" value="Peptidase_M16_C"/>
    <property type="match status" value="1"/>
</dbReference>
<dbReference type="PANTHER" id="PTHR11851:SF186">
    <property type="entry name" value="INACTIVE METALLOPROTEASE YMFF-RELATED"/>
    <property type="match status" value="1"/>
</dbReference>
<dbReference type="OrthoDB" id="9762085at2"/>
<name>A0A0Q3WYZ9_9BACI</name>
<dbReference type="InterPro" id="IPR011249">
    <property type="entry name" value="Metalloenz_LuxS/M16"/>
</dbReference>
<dbReference type="GO" id="GO:0008233">
    <property type="term" value="F:peptidase activity"/>
    <property type="evidence" value="ECO:0007669"/>
    <property type="project" value="UniProtKB-KW"/>
</dbReference>
<dbReference type="PANTHER" id="PTHR11851">
    <property type="entry name" value="METALLOPROTEASE"/>
    <property type="match status" value="1"/>
</dbReference>
<feature type="domain" description="Peptidase M16 C-terminal" evidence="1">
    <location>
        <begin position="185"/>
        <end position="356"/>
    </location>
</feature>
<comment type="caution">
    <text evidence="2">The sequence shown here is derived from an EMBL/GenBank/DDBJ whole genome shotgun (WGS) entry which is preliminary data.</text>
</comment>
<keyword evidence="2" id="KW-0645">Protease</keyword>
<dbReference type="GO" id="GO:0006508">
    <property type="term" value="P:proteolysis"/>
    <property type="evidence" value="ECO:0007669"/>
    <property type="project" value="UniProtKB-KW"/>
</dbReference>
<dbReference type="PATRIC" id="fig|157838.3.peg.3206"/>
<sequence>MTVANETIIPKNGYNLHIVKTKKYKTNTLVWKMKAPLNEETVTLRALLPNVLQSSTKQYPTTTALRSYLDDLYGAGFYVDLAKKGEYHVMSFTVDIANEKFLKDSTPLLQKGIDFLSQVLLHPNAENGSFHEETVEKEKRTLKQRIQSIYDDKMRYSSVRLVEEMCKGEPYALDANGIKDQVDQITATSLYEYYQKAIKEDELDLYIIGDIEENQVETFCKELDFSSRTPQKIENRNGRQISEPKEIKEKQDVKQGKLNIGYRTHVRFGDDDYFALQLFNGIFGGFSHSKLFINVREKASLAYYAASRLESHKGLLMVMSGIETKNYDQATTIIREQLDAMKNGDFSDQEIEQTKAVTNNQLLETTDTSRGLVEILYHNVIGNQTYSVNDWLENINKVTREEIVDVASKIELDTIYFLTGLEGTDDEKPGI</sequence>
<keyword evidence="2" id="KW-0378">Hydrolase</keyword>
<protein>
    <submittedName>
        <fullName evidence="2">Zinc protease</fullName>
    </submittedName>
</protein>
<proteinExistence type="predicted"/>
<evidence type="ECO:0000313" key="2">
    <source>
        <dbReference type="EMBL" id="KQL54571.1"/>
    </source>
</evidence>
<dbReference type="EMBL" id="LJJC01000004">
    <property type="protein sequence ID" value="KQL54571.1"/>
    <property type="molecule type" value="Genomic_DNA"/>
</dbReference>
<accession>A0A0Q3WYZ9</accession>
<gene>
    <name evidence="2" type="ORF">AN964_14415</name>
</gene>
<dbReference type="NCBIfam" id="NF047422">
    <property type="entry name" value="YfmF_fam"/>
    <property type="match status" value="1"/>
</dbReference>
<dbReference type="AlphaFoldDB" id="A0A0Q3WYZ9"/>
<organism evidence="2 3">
    <name type="scientific">Heyndrickxia shackletonii</name>
    <dbReference type="NCBI Taxonomy" id="157838"/>
    <lineage>
        <taxon>Bacteria</taxon>
        <taxon>Bacillati</taxon>
        <taxon>Bacillota</taxon>
        <taxon>Bacilli</taxon>
        <taxon>Bacillales</taxon>
        <taxon>Bacillaceae</taxon>
        <taxon>Heyndrickxia</taxon>
    </lineage>
</organism>
<dbReference type="InterPro" id="IPR050361">
    <property type="entry name" value="MPP/UQCRC_Complex"/>
</dbReference>
<dbReference type="GO" id="GO:0046872">
    <property type="term" value="F:metal ion binding"/>
    <property type="evidence" value="ECO:0007669"/>
    <property type="project" value="InterPro"/>
</dbReference>
<evidence type="ECO:0000259" key="1">
    <source>
        <dbReference type="Pfam" id="PF05193"/>
    </source>
</evidence>
<dbReference type="Proteomes" id="UP000051888">
    <property type="component" value="Unassembled WGS sequence"/>
</dbReference>
<keyword evidence="3" id="KW-1185">Reference proteome</keyword>
<evidence type="ECO:0000313" key="3">
    <source>
        <dbReference type="Proteomes" id="UP000051888"/>
    </source>
</evidence>
<dbReference type="RefSeq" id="WP_055740348.1">
    <property type="nucleotide sequence ID" value="NZ_JAAIWL010000003.1"/>
</dbReference>